<evidence type="ECO:0000256" key="5">
    <source>
        <dbReference type="ARBA" id="ARBA00023015"/>
    </source>
</evidence>
<dbReference type="InterPro" id="IPR013087">
    <property type="entry name" value="Znf_C2H2_type"/>
</dbReference>
<keyword evidence="3 8" id="KW-0863">Zinc-finger</keyword>
<evidence type="ECO:0000256" key="3">
    <source>
        <dbReference type="ARBA" id="ARBA00022771"/>
    </source>
</evidence>
<feature type="domain" description="C2H2-type" evidence="10">
    <location>
        <begin position="455"/>
        <end position="484"/>
    </location>
</feature>
<dbReference type="EMBL" id="AGUE01000122">
    <property type="protein sequence ID" value="EHK99292.1"/>
    <property type="molecule type" value="Genomic_DNA"/>
</dbReference>
<evidence type="ECO:0000259" key="10">
    <source>
        <dbReference type="PROSITE" id="PS50157"/>
    </source>
</evidence>
<accession>H0EQB0</accession>
<feature type="compositionally biased region" description="Basic and acidic residues" evidence="9">
    <location>
        <begin position="548"/>
        <end position="560"/>
    </location>
</feature>
<feature type="compositionally biased region" description="Basic and acidic residues" evidence="9">
    <location>
        <begin position="356"/>
        <end position="367"/>
    </location>
</feature>
<protein>
    <submittedName>
        <fullName evidence="11">Putative Zinc finger transcription factor ace1</fullName>
    </submittedName>
</protein>
<organism evidence="11 12">
    <name type="scientific">Glarea lozoyensis (strain ATCC 74030 / MF5533)</name>
    <dbReference type="NCBI Taxonomy" id="1104152"/>
    <lineage>
        <taxon>Eukaryota</taxon>
        <taxon>Fungi</taxon>
        <taxon>Dikarya</taxon>
        <taxon>Ascomycota</taxon>
        <taxon>Pezizomycotina</taxon>
        <taxon>Leotiomycetes</taxon>
        <taxon>Helotiales</taxon>
        <taxon>Helotiaceae</taxon>
        <taxon>Glarea</taxon>
    </lineage>
</organism>
<evidence type="ECO:0000256" key="2">
    <source>
        <dbReference type="ARBA" id="ARBA00022723"/>
    </source>
</evidence>
<evidence type="ECO:0000256" key="6">
    <source>
        <dbReference type="ARBA" id="ARBA00023163"/>
    </source>
</evidence>
<dbReference type="Proteomes" id="UP000005446">
    <property type="component" value="Unassembled WGS sequence"/>
</dbReference>
<evidence type="ECO:0000256" key="7">
    <source>
        <dbReference type="ARBA" id="ARBA00023242"/>
    </source>
</evidence>
<dbReference type="Gene3D" id="3.30.160.60">
    <property type="entry name" value="Classic Zinc Finger"/>
    <property type="match status" value="1"/>
</dbReference>
<feature type="compositionally biased region" description="Polar residues" evidence="9">
    <location>
        <begin position="11"/>
        <end position="34"/>
    </location>
</feature>
<dbReference type="InParanoid" id="H0EQB0"/>
<feature type="compositionally biased region" description="Polar residues" evidence="9">
    <location>
        <begin position="819"/>
        <end position="833"/>
    </location>
</feature>
<dbReference type="PANTHER" id="PTHR46179:SF13">
    <property type="entry name" value="C2H2-TYPE DOMAIN-CONTAINING PROTEIN"/>
    <property type="match status" value="1"/>
</dbReference>
<dbReference type="GO" id="GO:0005634">
    <property type="term" value="C:nucleus"/>
    <property type="evidence" value="ECO:0007669"/>
    <property type="project" value="UniProtKB-SubCell"/>
</dbReference>
<dbReference type="PROSITE" id="PS50157">
    <property type="entry name" value="ZINC_FINGER_C2H2_2"/>
    <property type="match status" value="1"/>
</dbReference>
<keyword evidence="2" id="KW-0479">Metal-binding</keyword>
<comment type="caution">
    <text evidence="11">The sequence shown here is derived from an EMBL/GenBank/DDBJ whole genome shotgun (WGS) entry which is preliminary data.</text>
</comment>
<keyword evidence="7" id="KW-0539">Nucleus</keyword>
<evidence type="ECO:0000313" key="12">
    <source>
        <dbReference type="Proteomes" id="UP000005446"/>
    </source>
</evidence>
<keyword evidence="5" id="KW-0805">Transcription regulation</keyword>
<dbReference type="HOGENOM" id="CLU_008243_0_0_1"/>
<evidence type="ECO:0000256" key="4">
    <source>
        <dbReference type="ARBA" id="ARBA00022833"/>
    </source>
</evidence>
<reference evidence="11 12" key="1">
    <citation type="journal article" date="2012" name="Eukaryot. Cell">
        <title>Genome sequence of the fungus Glarea lozoyensis: the first genome sequence of a species from the Helotiaceae family.</title>
        <authorList>
            <person name="Youssar L."/>
            <person name="Gruening B.A."/>
            <person name="Erxleben A."/>
            <person name="Guenther S."/>
            <person name="Huettel W."/>
        </authorList>
    </citation>
    <scope>NUCLEOTIDE SEQUENCE [LARGE SCALE GENOMIC DNA]</scope>
    <source>
        <strain evidence="12">ATCC 74030 / MF5533</strain>
    </source>
</reference>
<evidence type="ECO:0000256" key="1">
    <source>
        <dbReference type="ARBA" id="ARBA00004123"/>
    </source>
</evidence>
<feature type="compositionally biased region" description="Basic residues" evidence="9">
    <location>
        <begin position="1"/>
        <end position="10"/>
    </location>
</feature>
<feature type="region of interest" description="Disordered" evidence="9">
    <location>
        <begin position="1"/>
        <end position="34"/>
    </location>
</feature>
<dbReference type="PANTHER" id="PTHR46179">
    <property type="entry name" value="ZINC FINGER PROTEIN"/>
    <property type="match status" value="1"/>
</dbReference>
<keyword evidence="12" id="KW-1185">Reference proteome</keyword>
<dbReference type="PROSITE" id="PS00028">
    <property type="entry name" value="ZINC_FINGER_C2H2_1"/>
    <property type="match status" value="1"/>
</dbReference>
<feature type="region of interest" description="Disordered" evidence="9">
    <location>
        <begin position="814"/>
        <end position="833"/>
    </location>
</feature>
<dbReference type="GO" id="GO:0006357">
    <property type="term" value="P:regulation of transcription by RNA polymerase II"/>
    <property type="evidence" value="ECO:0007669"/>
    <property type="project" value="TreeGrafter"/>
</dbReference>
<feature type="region of interest" description="Disordered" evidence="9">
    <location>
        <begin position="548"/>
        <end position="591"/>
    </location>
</feature>
<dbReference type="InterPro" id="IPR051061">
    <property type="entry name" value="Zinc_finger_trans_reg"/>
</dbReference>
<proteinExistence type="predicted"/>
<dbReference type="OrthoDB" id="9368434at2759"/>
<feature type="compositionally biased region" description="Polar residues" evidence="9">
    <location>
        <begin position="161"/>
        <end position="172"/>
    </location>
</feature>
<evidence type="ECO:0000256" key="8">
    <source>
        <dbReference type="PROSITE-ProRule" id="PRU00042"/>
    </source>
</evidence>
<comment type="subcellular location">
    <subcellularLocation>
        <location evidence="1">Nucleus</location>
    </subcellularLocation>
</comment>
<dbReference type="AlphaFoldDB" id="H0EQB0"/>
<feature type="compositionally biased region" description="Polar residues" evidence="9">
    <location>
        <begin position="561"/>
        <end position="584"/>
    </location>
</feature>
<feature type="compositionally biased region" description="Basic residues" evidence="9">
    <location>
        <begin position="148"/>
        <end position="159"/>
    </location>
</feature>
<keyword evidence="4" id="KW-0862">Zinc</keyword>
<evidence type="ECO:0000256" key="9">
    <source>
        <dbReference type="SAM" id="MobiDB-lite"/>
    </source>
</evidence>
<evidence type="ECO:0000313" key="11">
    <source>
        <dbReference type="EMBL" id="EHK99292.1"/>
    </source>
</evidence>
<feature type="region of interest" description="Disordered" evidence="9">
    <location>
        <begin position="140"/>
        <end position="197"/>
    </location>
</feature>
<name>H0EQB0_GLAL7</name>
<gene>
    <name evidence="11" type="ORF">M7I_4857</name>
</gene>
<dbReference type="SMART" id="SM00355">
    <property type="entry name" value="ZnF_C2H2"/>
    <property type="match status" value="3"/>
</dbReference>
<sequence length="833" mass="92352">MSLTHPRRSTKTTLSALTPSSSGQVATSGRPTVNTTMSLRKGATFHSPPSPEAEETFIIPGPPRRAQSTLEDVVDAHERRVALTLADIDRGLAAVEDRSPTARQSFPDEADPIPQGFLNHTVGTPSESSYGPIMDGVMSKEPSLIGRRSLRPRHNRRPSRYSDSALGSSIGSRSGKMAADTAATSVTEETQTKSKAAASAITRSAAANSNVENLPRLSSRATNRIHEHILRPLLAKSSLKDFHPIVKDCPRRIHGKEIVCLRDLEKTLIFMAPVSDIQTDVVEGVAHWFSRLKERTKTAALYLDFCLTSIRCIQATVEFLSEREQTRPHDRPYTNGYFVDLVDQIKQYAQQVQAAKEKEEKGEKLGEMDPESTDEVRLHGGLTKNGRPAELVRVKKNGKAISVATGLPVELEDEDTKDSLRFKRSLSQEAEDDEAIMRSMARRKRSASAAELAPKRCREPGCDKEFKRPCDLTKHEKTHSRPWKCPVESCKYHEYGWPTEKEMDRHHNDKHSAAPPLYECHYKPCPYRSKRESNCKQHMEKAHGWEYVRSKNNGKNRDGKPSTNTVNGLATPQTTLAQTPSSHGDNVATPEDDDYGMPDAYDSATMFDQQNQLNFPEYNPDMDMFAPQQHLQLDFSPISELHQSGSSNGQSPYSDIHPGQDQFQNFSHSNNVDFNLFGDEDLYNAHAHLPTPTHDVFQRAIGAFETSGIPLGSDPVPHISPVGHGNTMLYTPTSLREVDEGFADDFAPTNCQPHIGHSNDFQLFPSNAGGNLGNSTTTGLFGEIPRPNFFPGTSAQDLLDFYAATTAAAIQHHNPQPMDWSSNEGQYNGYGSN</sequence>
<feature type="region of interest" description="Disordered" evidence="9">
    <location>
        <begin position="356"/>
        <end position="383"/>
    </location>
</feature>
<keyword evidence="6" id="KW-0804">Transcription</keyword>
<dbReference type="GO" id="GO:0008270">
    <property type="term" value="F:zinc ion binding"/>
    <property type="evidence" value="ECO:0007669"/>
    <property type="project" value="UniProtKB-KW"/>
</dbReference>